<protein>
    <submittedName>
        <fullName evidence="1">Uncharacterized protein</fullName>
    </submittedName>
</protein>
<dbReference type="AlphaFoldDB" id="A0AAD5M987"/>
<name>A0AAD5M987_PARTN</name>
<keyword evidence="2" id="KW-1185">Reference proteome</keyword>
<evidence type="ECO:0000313" key="1">
    <source>
        <dbReference type="EMBL" id="KAJ1353540.1"/>
    </source>
</evidence>
<comment type="caution">
    <text evidence="1">The sequence shown here is derived from an EMBL/GenBank/DDBJ whole genome shotgun (WGS) entry which is preliminary data.</text>
</comment>
<dbReference type="Proteomes" id="UP001196413">
    <property type="component" value="Unassembled WGS sequence"/>
</dbReference>
<gene>
    <name evidence="1" type="ORF">KIN20_010184</name>
</gene>
<sequence length="223" mass="25448">MDETIKEIVTTTQRNENSLYEMCNNKFCFACTSLRIMRKRRRSVNIHLETFEKMNRVASAYHHINYILKHRPLCFPVSIHWRFNRWKIFSYLTATFDVFMQLFILGPNPDTDFPVNVLILENDYSYKQGRTFERSIHNFVASLNLTVFGCGVIPGGQTSTRTFTASGPSNLPIIAVYTESNVVSALVPGIATSRGAVQALAQRFAMQTVVDVLEIEGRRALLL</sequence>
<organism evidence="1 2">
    <name type="scientific">Parelaphostrongylus tenuis</name>
    <name type="common">Meningeal worm</name>
    <dbReference type="NCBI Taxonomy" id="148309"/>
    <lineage>
        <taxon>Eukaryota</taxon>
        <taxon>Metazoa</taxon>
        <taxon>Ecdysozoa</taxon>
        <taxon>Nematoda</taxon>
        <taxon>Chromadorea</taxon>
        <taxon>Rhabditida</taxon>
        <taxon>Rhabditina</taxon>
        <taxon>Rhabditomorpha</taxon>
        <taxon>Strongyloidea</taxon>
        <taxon>Metastrongylidae</taxon>
        <taxon>Parelaphostrongylus</taxon>
    </lineage>
</organism>
<reference evidence="1" key="1">
    <citation type="submission" date="2021-06" db="EMBL/GenBank/DDBJ databases">
        <title>Parelaphostrongylus tenuis whole genome reference sequence.</title>
        <authorList>
            <person name="Garwood T.J."/>
            <person name="Larsen P.A."/>
            <person name="Fountain-Jones N.M."/>
            <person name="Garbe J.R."/>
            <person name="Macchietto M.G."/>
            <person name="Kania S.A."/>
            <person name="Gerhold R.W."/>
            <person name="Richards J.E."/>
            <person name="Wolf T.M."/>
        </authorList>
    </citation>
    <scope>NUCLEOTIDE SEQUENCE</scope>
    <source>
        <strain evidence="1">MNPRO001-30</strain>
        <tissue evidence="1">Meninges</tissue>
    </source>
</reference>
<accession>A0AAD5M987</accession>
<dbReference type="EMBL" id="JAHQIW010001746">
    <property type="protein sequence ID" value="KAJ1353540.1"/>
    <property type="molecule type" value="Genomic_DNA"/>
</dbReference>
<proteinExistence type="predicted"/>
<evidence type="ECO:0000313" key="2">
    <source>
        <dbReference type="Proteomes" id="UP001196413"/>
    </source>
</evidence>